<organism evidence="2 3">
    <name type="scientific">Sphingomonas metalli</name>
    <dbReference type="NCBI Taxonomy" id="1779358"/>
    <lineage>
        <taxon>Bacteria</taxon>
        <taxon>Pseudomonadati</taxon>
        <taxon>Pseudomonadota</taxon>
        <taxon>Alphaproteobacteria</taxon>
        <taxon>Sphingomonadales</taxon>
        <taxon>Sphingomonadaceae</taxon>
        <taxon>Sphingomonas</taxon>
    </lineage>
</organism>
<dbReference type="AlphaFoldDB" id="A0A916WP67"/>
<feature type="signal peptide" evidence="1">
    <location>
        <begin position="1"/>
        <end position="21"/>
    </location>
</feature>
<evidence type="ECO:0000256" key="1">
    <source>
        <dbReference type="SAM" id="SignalP"/>
    </source>
</evidence>
<proteinExistence type="predicted"/>
<evidence type="ECO:0000313" key="2">
    <source>
        <dbReference type="EMBL" id="GGB19386.1"/>
    </source>
</evidence>
<dbReference type="Proteomes" id="UP000623067">
    <property type="component" value="Unassembled WGS sequence"/>
</dbReference>
<evidence type="ECO:0008006" key="4">
    <source>
        <dbReference type="Google" id="ProtNLM"/>
    </source>
</evidence>
<dbReference type="RefSeq" id="WP_188657176.1">
    <property type="nucleotide sequence ID" value="NZ_BMIH01000001.1"/>
</dbReference>
<dbReference type="Pfam" id="PF09694">
    <property type="entry name" value="Gcw_chp"/>
    <property type="match status" value="1"/>
</dbReference>
<sequence length="288" mass="29537">MTVRYGIVAAALAVLPGGALAEPEETRAGDAAQPPAVTVSGSVAVASDYRFRGVSQTDRQMAVQGGITVAHVDGPYVGVWASNLAGWGTFGGANLELDLIGGYRTAIGRGATLDVGLTWYVYPGGAAKTDFAEPYVKLTGTTGPATLTAGAAYAPRQQAIGKWYDDGAAAAAGVYDRPGAKDDNLYLWGDGALAVAGTPVTAKAHIGHSRGQNGLGPNATAVAPTGRYWDWSLGADIAYRNLTFTLSYVDTDISRREAAYLQPSFSKGQDGIGSIAGATVLASLTAAF</sequence>
<name>A0A916WP67_9SPHN</name>
<protein>
    <recommendedName>
        <fullName evidence="4">Porin</fullName>
    </recommendedName>
</protein>
<comment type="caution">
    <text evidence="2">The sequence shown here is derived from an EMBL/GenBank/DDBJ whole genome shotgun (WGS) entry which is preliminary data.</text>
</comment>
<keyword evidence="1" id="KW-0732">Signal</keyword>
<accession>A0A916WP67</accession>
<evidence type="ECO:0000313" key="3">
    <source>
        <dbReference type="Proteomes" id="UP000623067"/>
    </source>
</evidence>
<gene>
    <name evidence="2" type="ORF">GCM10011380_06220</name>
</gene>
<reference evidence="2" key="1">
    <citation type="journal article" date="2014" name="Int. J. Syst. Evol. Microbiol.">
        <title>Complete genome sequence of Corynebacterium casei LMG S-19264T (=DSM 44701T), isolated from a smear-ripened cheese.</title>
        <authorList>
            <consortium name="US DOE Joint Genome Institute (JGI-PGF)"/>
            <person name="Walter F."/>
            <person name="Albersmeier A."/>
            <person name="Kalinowski J."/>
            <person name="Ruckert C."/>
        </authorList>
    </citation>
    <scope>NUCLEOTIDE SEQUENCE</scope>
    <source>
        <strain evidence="2">CGMCC 1.15330</strain>
    </source>
</reference>
<dbReference type="InterPro" id="IPR010239">
    <property type="entry name" value="CHP02001"/>
</dbReference>
<keyword evidence="3" id="KW-1185">Reference proteome</keyword>
<dbReference type="NCBIfam" id="TIGR02001">
    <property type="entry name" value="gcw_chp"/>
    <property type="match status" value="1"/>
</dbReference>
<dbReference type="EMBL" id="BMIH01000001">
    <property type="protein sequence ID" value="GGB19386.1"/>
    <property type="molecule type" value="Genomic_DNA"/>
</dbReference>
<reference evidence="2" key="2">
    <citation type="submission" date="2020-09" db="EMBL/GenBank/DDBJ databases">
        <authorList>
            <person name="Sun Q."/>
            <person name="Zhou Y."/>
        </authorList>
    </citation>
    <scope>NUCLEOTIDE SEQUENCE</scope>
    <source>
        <strain evidence="2">CGMCC 1.15330</strain>
    </source>
</reference>
<feature type="chain" id="PRO_5036689690" description="Porin" evidence="1">
    <location>
        <begin position="22"/>
        <end position="288"/>
    </location>
</feature>